<evidence type="ECO:0000256" key="1">
    <source>
        <dbReference type="ARBA" id="ARBA00004245"/>
    </source>
</evidence>
<dbReference type="AlphaFoldDB" id="A0AAD5RVU1"/>
<feature type="region of interest" description="Disordered" evidence="4">
    <location>
        <begin position="468"/>
        <end position="579"/>
    </location>
</feature>
<feature type="compositionally biased region" description="Low complexity" evidence="4">
    <location>
        <begin position="623"/>
        <end position="638"/>
    </location>
</feature>
<evidence type="ECO:0000256" key="4">
    <source>
        <dbReference type="SAM" id="MobiDB-lite"/>
    </source>
</evidence>
<dbReference type="GO" id="GO:0008017">
    <property type="term" value="F:microtubule binding"/>
    <property type="evidence" value="ECO:0007669"/>
    <property type="project" value="InterPro"/>
</dbReference>
<dbReference type="InterPro" id="IPR003108">
    <property type="entry name" value="GAR_dom"/>
</dbReference>
<feature type="compositionally biased region" description="Low complexity" evidence="4">
    <location>
        <begin position="806"/>
        <end position="818"/>
    </location>
</feature>
<comment type="caution">
    <text evidence="6">The sequence shown here is derived from an EMBL/GenBank/DDBJ whole genome shotgun (WGS) entry which is preliminary data.</text>
</comment>
<feature type="compositionally biased region" description="Polar residues" evidence="4">
    <location>
        <begin position="790"/>
        <end position="805"/>
    </location>
</feature>
<dbReference type="EMBL" id="JAKWBI020000034">
    <property type="protein sequence ID" value="KAJ2905278.1"/>
    <property type="molecule type" value="Genomic_DNA"/>
</dbReference>
<feature type="compositionally biased region" description="Low complexity" evidence="4">
    <location>
        <begin position="738"/>
        <end position="755"/>
    </location>
</feature>
<dbReference type="Proteomes" id="UP001201980">
    <property type="component" value="Unassembled WGS sequence"/>
</dbReference>
<protein>
    <recommendedName>
        <fullName evidence="5">GAR domain-containing protein</fullName>
    </recommendedName>
</protein>
<sequence>MTESPSPYPTGSWRLSRRSYRHTSPSPPRSRLGDDLLLHKFTPRTAVDMFRSPPPALKASLDLASASDQSFAIRAAVASKKIQEWLDELSEWYWPPAGGSAGFEAPHSKRRRIGGPQHSPSILVAKGRRKGGPGTGDSQLDDDSEDDMAYRGCLPESQVMLFERRVDEIDREMKEIDLEDIKRHVLHNHIMPLSRPGTPFSDTRSTMSTMSISKMDDLTAVITTIVMQALPNLSKLSRLMNVWSTRISVLVGVPGFLTALEEAEVALRSAWNAISLDTKREQEGETLSKDDYQIMRRVLLPRIIKAGRELDRLLDILEGMNDTLPDSWLDRMETVERGSSEWVHACEQKIKQSDWTKILGASKKNLFGSRTPSVATAQEIPDRDNTSRKDSLDSLSSSGRDDRETTKKARAADLPGIEVSHPAEGDSSPLDPATPIESTEYSVDDSFVSEILAYDKDLAVLEEEDEDQYLPNLRRESEVSQDSPLVNQRHVFASSAFDREATPELPRQHGPAAGFVGHASSPPSSPPVRKTPKGSSKKALAKARPRTPVQLPSDYIEETGPSSGPRKPTEENSDAHLQQQISDILESIPAKIRLAPEPASAATLNPPDLPIQRIKQKKTDANTPSTRTTSSMSSRAGTPSFTLAPAFGRTNNPRPTRARGNPEIKLYHLSRTTGEAPIKLFIRCVGERGERVMVRVGGGWADLGEYLKEYATHHRRSGTADAAKVEIRGINNTAAGNRPPSRSIGSSPPSRPASSLGVSSSPITPLMVRKTRRSIGATDSARPRTPLVATASNAAPITTTRNTPPSHHGSIRSRSSSWSEEDSSLGLAGPTGKRIDMSNESRAWVESVKEKVRLASGERKFSSDERKASTPNPASFSEDNRPALPAVRSKSSMDSRFGHMGKVGSTKRLFRKGGSIEN</sequence>
<dbReference type="Pfam" id="PF02187">
    <property type="entry name" value="GAS2"/>
    <property type="match status" value="1"/>
</dbReference>
<evidence type="ECO:0000256" key="3">
    <source>
        <dbReference type="ARBA" id="ARBA00023212"/>
    </source>
</evidence>
<evidence type="ECO:0000313" key="6">
    <source>
        <dbReference type="EMBL" id="KAJ2905278.1"/>
    </source>
</evidence>
<evidence type="ECO:0000313" key="7">
    <source>
        <dbReference type="Proteomes" id="UP001201980"/>
    </source>
</evidence>
<reference evidence="6" key="1">
    <citation type="submission" date="2022-07" db="EMBL/GenBank/DDBJ databases">
        <title>Draft genome sequence of Zalerion maritima ATCC 34329, a (micro)plastics degrading marine fungus.</title>
        <authorList>
            <person name="Paco A."/>
            <person name="Goncalves M.F.M."/>
            <person name="Rocha-Santos T.A.P."/>
            <person name="Alves A."/>
        </authorList>
    </citation>
    <scope>NUCLEOTIDE SEQUENCE</scope>
    <source>
        <strain evidence="6">ATCC 34329</strain>
    </source>
</reference>
<dbReference type="SUPFAM" id="SSF143575">
    <property type="entry name" value="GAS2 domain-like"/>
    <property type="match status" value="1"/>
</dbReference>
<feature type="region of interest" description="Disordered" evidence="4">
    <location>
        <begin position="598"/>
        <end position="660"/>
    </location>
</feature>
<keyword evidence="7" id="KW-1185">Reference proteome</keyword>
<accession>A0AAD5RVU1</accession>
<evidence type="ECO:0000259" key="5">
    <source>
        <dbReference type="PROSITE" id="PS51460"/>
    </source>
</evidence>
<organism evidence="6 7">
    <name type="scientific">Zalerion maritima</name>
    <dbReference type="NCBI Taxonomy" id="339359"/>
    <lineage>
        <taxon>Eukaryota</taxon>
        <taxon>Fungi</taxon>
        <taxon>Dikarya</taxon>
        <taxon>Ascomycota</taxon>
        <taxon>Pezizomycotina</taxon>
        <taxon>Sordariomycetes</taxon>
        <taxon>Lulworthiomycetidae</taxon>
        <taxon>Lulworthiales</taxon>
        <taxon>Lulworthiaceae</taxon>
        <taxon>Zalerion</taxon>
    </lineage>
</organism>
<dbReference type="InterPro" id="IPR036534">
    <property type="entry name" value="GAR_dom_sf"/>
</dbReference>
<keyword evidence="2" id="KW-0963">Cytoplasm</keyword>
<feature type="region of interest" description="Disordered" evidence="4">
    <location>
        <begin position="730"/>
        <end position="834"/>
    </location>
</feature>
<feature type="region of interest" description="Disordered" evidence="4">
    <location>
        <begin position="1"/>
        <end position="33"/>
    </location>
</feature>
<proteinExistence type="predicted"/>
<feature type="compositionally biased region" description="Basic and acidic residues" evidence="4">
    <location>
        <begin position="855"/>
        <end position="868"/>
    </location>
</feature>
<name>A0AAD5RVU1_9PEZI</name>
<comment type="subcellular location">
    <subcellularLocation>
        <location evidence="1">Cytoplasm</location>
        <location evidence="1">Cytoskeleton</location>
    </subcellularLocation>
</comment>
<feature type="region of interest" description="Disordered" evidence="4">
    <location>
        <begin position="104"/>
        <end position="147"/>
    </location>
</feature>
<dbReference type="Gene3D" id="3.30.920.20">
    <property type="entry name" value="Gas2-like domain"/>
    <property type="match status" value="1"/>
</dbReference>
<feature type="compositionally biased region" description="Basic and acidic residues" evidence="4">
    <location>
        <begin position="380"/>
        <end position="392"/>
    </location>
</feature>
<feature type="region of interest" description="Disordered" evidence="4">
    <location>
        <begin position="370"/>
        <end position="442"/>
    </location>
</feature>
<feature type="domain" description="GAR" evidence="5">
    <location>
        <begin position="638"/>
        <end position="714"/>
    </location>
</feature>
<feature type="region of interest" description="Disordered" evidence="4">
    <location>
        <begin position="855"/>
        <end position="918"/>
    </location>
</feature>
<feature type="compositionally biased region" description="Basic residues" evidence="4">
    <location>
        <begin position="530"/>
        <end position="545"/>
    </location>
</feature>
<keyword evidence="3" id="KW-0206">Cytoskeleton</keyword>
<gene>
    <name evidence="6" type="ORF">MKZ38_005791</name>
</gene>
<feature type="compositionally biased region" description="Basic and acidic residues" evidence="4">
    <location>
        <begin position="399"/>
        <end position="411"/>
    </location>
</feature>
<evidence type="ECO:0000256" key="2">
    <source>
        <dbReference type="ARBA" id="ARBA00022490"/>
    </source>
</evidence>
<dbReference type="GO" id="GO:0005856">
    <property type="term" value="C:cytoskeleton"/>
    <property type="evidence" value="ECO:0007669"/>
    <property type="project" value="UniProtKB-SubCell"/>
</dbReference>
<dbReference type="PROSITE" id="PS51460">
    <property type="entry name" value="GAR"/>
    <property type="match status" value="1"/>
</dbReference>